<feature type="binding site" evidence="8">
    <location>
        <position position="28"/>
    </location>
    <ligand>
        <name>[4Fe-4S] cluster</name>
        <dbReference type="ChEBI" id="CHEBI:49883"/>
        <label>1</label>
    </ligand>
</feature>
<sequence length="318" mass="34347">MEVMEVPPEHCPGVESDEAGKGDACVGCPNRLVCSSGELKTGGVDPKVAEIAAKLMNIKHMVLVMSGKGGVGKSTVSSLLARYLAKDKARNVGLLDVDICGPSIPKTMGVEGEEVHQSMSGWSPIFVADNLSVMSCGFLLSSLDDAVIWRGPKKNTIIKQFLSDVDWDRLDYLVVDTPPGTSDEHLSLVSYLKQCSNLRGVVIVTTPQEIALMDVRKQIDFCQRVGLKVLGVVENMSGFLCPNCSKESNVFKPSADGMNQLLDKGIPVLGRLPLDPLIGKACDEAIDVFENHNNSKTITTFEAIGDYLVRILNNLNPE</sequence>
<dbReference type="GO" id="GO:0051539">
    <property type="term" value="F:4 iron, 4 sulfur cluster binding"/>
    <property type="evidence" value="ECO:0007669"/>
    <property type="project" value="UniProtKB-UniRule"/>
</dbReference>
<gene>
    <name evidence="9" type="ORF">ONB1V03_LOCUS1039</name>
</gene>
<comment type="cofactor">
    <cofactor evidence="8">
        <name>[4Fe-4S] cluster</name>
        <dbReference type="ChEBI" id="CHEBI:49883"/>
    </cofactor>
    <text evidence="8">Binds 4 [4Fe-4S] clusters per heterotetramer. Contains two stable clusters in the N-termini of NUBP1 and two labile, bridging clusters between subunits of the NUBP1-NUBP2 heterotetramer.</text>
</comment>
<organism evidence="9">
    <name type="scientific">Oppiella nova</name>
    <dbReference type="NCBI Taxonomy" id="334625"/>
    <lineage>
        <taxon>Eukaryota</taxon>
        <taxon>Metazoa</taxon>
        <taxon>Ecdysozoa</taxon>
        <taxon>Arthropoda</taxon>
        <taxon>Chelicerata</taxon>
        <taxon>Arachnida</taxon>
        <taxon>Acari</taxon>
        <taxon>Acariformes</taxon>
        <taxon>Sarcoptiformes</taxon>
        <taxon>Oribatida</taxon>
        <taxon>Brachypylina</taxon>
        <taxon>Oppioidea</taxon>
        <taxon>Oppiidae</taxon>
        <taxon>Oppiella</taxon>
    </lineage>
</organism>
<keyword evidence="2 8" id="KW-0963">Cytoplasm</keyword>
<protein>
    <recommendedName>
        <fullName evidence="8">Cytosolic Fe-S cluster assembly factor NUBP1 homolog</fullName>
    </recommendedName>
</protein>
<feature type="binding site" evidence="8">
    <location>
        <position position="241"/>
    </location>
    <ligand>
        <name>[4Fe-4S] cluster</name>
        <dbReference type="ChEBI" id="CHEBI:49883"/>
        <label>2</label>
        <note>ligand shared with heterodimeric partner</note>
    </ligand>
</feature>
<evidence type="ECO:0000256" key="8">
    <source>
        <dbReference type="HAMAP-Rule" id="MF_03038"/>
    </source>
</evidence>
<dbReference type="AlphaFoldDB" id="A0A7R9QAQ0"/>
<dbReference type="GO" id="GO:0016226">
    <property type="term" value="P:iron-sulfur cluster assembly"/>
    <property type="evidence" value="ECO:0007669"/>
    <property type="project" value="UniProtKB-UniRule"/>
</dbReference>
<accession>A0A7R9QAQ0</accession>
<evidence type="ECO:0000256" key="7">
    <source>
        <dbReference type="ARBA" id="ARBA00023014"/>
    </source>
</evidence>
<name>A0A7R9QAQ0_9ACAR</name>
<dbReference type="InterPro" id="IPR000808">
    <property type="entry name" value="Mrp-like_CS"/>
</dbReference>
<dbReference type="InterPro" id="IPR027417">
    <property type="entry name" value="P-loop_NTPase"/>
</dbReference>
<evidence type="ECO:0000256" key="6">
    <source>
        <dbReference type="ARBA" id="ARBA00023004"/>
    </source>
</evidence>
<keyword evidence="10" id="KW-1185">Reference proteome</keyword>
<feature type="binding site" evidence="8">
    <location>
        <position position="25"/>
    </location>
    <ligand>
        <name>[4Fe-4S] cluster</name>
        <dbReference type="ChEBI" id="CHEBI:49883"/>
        <label>1</label>
    </ligand>
</feature>
<evidence type="ECO:0000256" key="5">
    <source>
        <dbReference type="ARBA" id="ARBA00022840"/>
    </source>
</evidence>
<evidence type="ECO:0000256" key="4">
    <source>
        <dbReference type="ARBA" id="ARBA00022741"/>
    </source>
</evidence>
<dbReference type="EMBL" id="CAJPVJ010000136">
    <property type="protein sequence ID" value="CAG2161419.1"/>
    <property type="molecule type" value="Genomic_DNA"/>
</dbReference>
<keyword evidence="7 8" id="KW-0411">Iron-sulfur</keyword>
<evidence type="ECO:0000313" key="9">
    <source>
        <dbReference type="EMBL" id="CAD7637816.1"/>
    </source>
</evidence>
<feature type="binding site" evidence="8">
    <location>
        <position position="34"/>
    </location>
    <ligand>
        <name>[4Fe-4S] cluster</name>
        <dbReference type="ChEBI" id="CHEBI:49883"/>
        <label>1</label>
    </ligand>
</feature>
<keyword evidence="5 8" id="KW-0067">ATP-binding</keyword>
<evidence type="ECO:0000256" key="3">
    <source>
        <dbReference type="ARBA" id="ARBA00022723"/>
    </source>
</evidence>
<dbReference type="PANTHER" id="PTHR23264:SF35">
    <property type="entry name" value="CYTOSOLIC FE-S CLUSTER ASSEMBLY FACTOR NUBP1"/>
    <property type="match status" value="1"/>
</dbReference>
<keyword evidence="3 8" id="KW-0479">Metal-binding</keyword>
<dbReference type="OrthoDB" id="1741334at2759"/>
<dbReference type="InterPro" id="IPR033756">
    <property type="entry name" value="YlxH/NBP35"/>
</dbReference>
<dbReference type="GO" id="GO:0005829">
    <property type="term" value="C:cytosol"/>
    <property type="evidence" value="ECO:0007669"/>
    <property type="project" value="TreeGrafter"/>
</dbReference>
<reference evidence="9" key="1">
    <citation type="submission" date="2020-11" db="EMBL/GenBank/DDBJ databases">
        <authorList>
            <person name="Tran Van P."/>
        </authorList>
    </citation>
    <scope>NUCLEOTIDE SEQUENCE</scope>
</reference>
<dbReference type="FunFam" id="3.40.50.300:FF:001119">
    <property type="entry name" value="Iron-sulfur cluster carrier protein"/>
    <property type="match status" value="1"/>
</dbReference>
<feature type="binding site" evidence="8">
    <location>
        <position position="244"/>
    </location>
    <ligand>
        <name>[4Fe-4S] cluster</name>
        <dbReference type="ChEBI" id="CHEBI:49883"/>
        <label>2</label>
        <note>ligand shared with heterodimeric partner</note>
    </ligand>
</feature>
<evidence type="ECO:0000313" key="10">
    <source>
        <dbReference type="Proteomes" id="UP000728032"/>
    </source>
</evidence>
<proteinExistence type="inferred from homology"/>
<dbReference type="PROSITE" id="PS01215">
    <property type="entry name" value="MRP"/>
    <property type="match status" value="1"/>
</dbReference>
<keyword evidence="6 8" id="KW-0408">Iron</keyword>
<feature type="binding site" evidence="8">
    <location>
        <begin position="67"/>
        <end position="74"/>
    </location>
    <ligand>
        <name>ATP</name>
        <dbReference type="ChEBI" id="CHEBI:30616"/>
    </ligand>
</feature>
<dbReference type="PANTHER" id="PTHR23264">
    <property type="entry name" value="NUCLEOTIDE-BINDING PROTEIN NBP35 YEAST -RELATED"/>
    <property type="match status" value="1"/>
</dbReference>
<keyword evidence="1 8" id="KW-0004">4Fe-4S</keyword>
<dbReference type="GO" id="GO:0140663">
    <property type="term" value="F:ATP-dependent FeS chaperone activity"/>
    <property type="evidence" value="ECO:0007669"/>
    <property type="project" value="InterPro"/>
</dbReference>
<evidence type="ECO:0000256" key="2">
    <source>
        <dbReference type="ARBA" id="ARBA00022490"/>
    </source>
</evidence>
<dbReference type="InterPro" id="IPR028601">
    <property type="entry name" value="NUBP1/Nbp35"/>
</dbReference>
<keyword evidence="4 8" id="KW-0547">Nucleotide-binding</keyword>
<dbReference type="Pfam" id="PF10609">
    <property type="entry name" value="ParA"/>
    <property type="match status" value="1"/>
</dbReference>
<comment type="similarity">
    <text evidence="8">Belongs to the Mrp/NBP35 ATP-binding proteins family. NUBP1/NBP35 subfamily.</text>
</comment>
<evidence type="ECO:0000256" key="1">
    <source>
        <dbReference type="ARBA" id="ARBA00022485"/>
    </source>
</evidence>
<dbReference type="Gene3D" id="3.40.50.300">
    <property type="entry name" value="P-loop containing nucleotide triphosphate hydrolases"/>
    <property type="match status" value="1"/>
</dbReference>
<dbReference type="HAMAP" id="MF_02040">
    <property type="entry name" value="Mrp_NBP35"/>
    <property type="match status" value="1"/>
</dbReference>
<dbReference type="Proteomes" id="UP000728032">
    <property type="component" value="Unassembled WGS sequence"/>
</dbReference>
<dbReference type="HAMAP" id="MF_03038">
    <property type="entry name" value="NUBP1"/>
    <property type="match status" value="1"/>
</dbReference>
<feature type="binding site" evidence="8">
    <location>
        <position position="11"/>
    </location>
    <ligand>
        <name>[4Fe-4S] cluster</name>
        <dbReference type="ChEBI" id="CHEBI:49883"/>
        <label>1</label>
    </ligand>
</feature>
<dbReference type="GO" id="GO:0046872">
    <property type="term" value="F:metal ion binding"/>
    <property type="evidence" value="ECO:0007669"/>
    <property type="project" value="UniProtKB-KW"/>
</dbReference>
<comment type="function">
    <text evidence="8">Component of the cytosolic iron-sulfur (Fe/S) protein assembly (CIA) machinery. Required for maturation of extramitochondrial Fe-S proteins. The NUBP1-NUBP2 heterotetramer forms a Fe-S scaffold complex, mediating the de novo assembly of an Fe-S cluster and its transfer to target apoproteins.</text>
</comment>
<comment type="subunit">
    <text evidence="8">Heterotetramer of 2 NUBP1 and 2 NUBP2 chains.</text>
</comment>
<dbReference type="SUPFAM" id="SSF52540">
    <property type="entry name" value="P-loop containing nucleoside triphosphate hydrolases"/>
    <property type="match status" value="1"/>
</dbReference>
<comment type="subcellular location">
    <subcellularLocation>
        <location evidence="8">Cytoplasm</location>
    </subcellularLocation>
</comment>
<dbReference type="CDD" id="cd02037">
    <property type="entry name" value="Mrp_NBP35"/>
    <property type="match status" value="1"/>
</dbReference>
<dbReference type="InterPro" id="IPR019591">
    <property type="entry name" value="Mrp/NBP35_ATP-bd"/>
</dbReference>
<dbReference type="GO" id="GO:0005524">
    <property type="term" value="F:ATP binding"/>
    <property type="evidence" value="ECO:0007669"/>
    <property type="project" value="UniProtKB-KW"/>
</dbReference>
<dbReference type="EMBL" id="OC914961">
    <property type="protein sequence ID" value="CAD7637816.1"/>
    <property type="molecule type" value="Genomic_DNA"/>
</dbReference>